<organism evidence="1 4">
    <name type="scientific">Streptococcus mitis</name>
    <dbReference type="NCBI Taxonomy" id="28037"/>
    <lineage>
        <taxon>Bacteria</taxon>
        <taxon>Bacillati</taxon>
        <taxon>Bacillota</taxon>
        <taxon>Bacilli</taxon>
        <taxon>Lactobacillales</taxon>
        <taxon>Streptococcaceae</taxon>
        <taxon>Streptococcus</taxon>
        <taxon>Streptococcus mitis group</taxon>
    </lineage>
</organism>
<dbReference type="PATRIC" id="fig|28037.93.peg.34"/>
<name>A0A081R1X0_STRMT</name>
<gene>
    <name evidence="3" type="ORF">FBF73_09770</name>
    <name evidence="2" type="ORF">GEZ98_09465</name>
    <name evidence="1" type="ORF">SK578_2070</name>
</gene>
<evidence type="ECO:0000313" key="5">
    <source>
        <dbReference type="Proteomes" id="UP000309542"/>
    </source>
</evidence>
<reference evidence="3 5" key="2">
    <citation type="submission" date="2019-04" db="EMBL/GenBank/DDBJ databases">
        <title>Genome sequence of Streptococcus mitis strain ColumbLawn.</title>
        <authorList>
            <person name="Mungovan B.A."/>
            <person name="Maclea K.S."/>
        </authorList>
    </citation>
    <scope>NUCLEOTIDE SEQUENCE [LARGE SCALE GENOMIC DNA]</scope>
    <source>
        <strain evidence="3 5">ColumbLawn</strain>
    </source>
</reference>
<dbReference type="EMBL" id="WIJB01000012">
    <property type="protein sequence ID" value="MQQ03079.1"/>
    <property type="molecule type" value="Genomic_DNA"/>
</dbReference>
<evidence type="ECO:0000313" key="6">
    <source>
        <dbReference type="Proteomes" id="UP000432694"/>
    </source>
</evidence>
<dbReference type="AlphaFoldDB" id="A0A081R1X0"/>
<sequence length="140" mass="16427">MKPTKLGWEDVIQFEEVKGYGQHIWRDGNHFYYVTEEGGIAPQRVVYELPNELFALLESGERTIREVSYRVKNNCWPPTEEEKKASEKQFVLKGLTPLIASPKSWELFTQEELETLIPLAEKKWIDWRGKLPDDYVSPLK</sequence>
<dbReference type="EMBL" id="SWFJ01000023">
    <property type="protein sequence ID" value="TKD48704.1"/>
    <property type="molecule type" value="Genomic_DNA"/>
</dbReference>
<accession>A0A081R1X0</accession>
<protein>
    <submittedName>
        <fullName evidence="1">Uncharacterized protein</fullName>
    </submittedName>
</protein>
<evidence type="ECO:0000313" key="3">
    <source>
        <dbReference type="EMBL" id="TKD48704.1"/>
    </source>
</evidence>
<dbReference type="EMBL" id="JPFY01000006">
    <property type="protein sequence ID" value="KEQ49193.1"/>
    <property type="molecule type" value="Genomic_DNA"/>
</dbReference>
<reference evidence="1 4" key="1">
    <citation type="submission" date="2014-05" db="EMBL/GenBank/DDBJ databases">
        <authorList>
            <person name="Daugherty S.C."/>
            <person name="Tallon L.J."/>
            <person name="Sadzewicz L."/>
            <person name="Kilian M."/>
            <person name="Tettelin H."/>
        </authorList>
    </citation>
    <scope>NUCLEOTIDE SEQUENCE [LARGE SCALE GENOMIC DNA]</scope>
    <source>
        <strain evidence="1 4">SK578</strain>
    </source>
</reference>
<dbReference type="Proteomes" id="UP000028089">
    <property type="component" value="Unassembled WGS sequence"/>
</dbReference>
<dbReference type="RefSeq" id="WP_042749694.1">
    <property type="nucleotide sequence ID" value="NZ_CAMHBC010000033.1"/>
</dbReference>
<evidence type="ECO:0000313" key="4">
    <source>
        <dbReference type="Proteomes" id="UP000028089"/>
    </source>
</evidence>
<proteinExistence type="predicted"/>
<reference evidence="2 6" key="3">
    <citation type="submission" date="2019-10" db="EMBL/GenBank/DDBJ databases">
        <title>Streptococcus mitis of the oral and urogenital tracts.</title>
        <authorList>
            <person name="Price T."/>
            <person name="Mores C.R."/>
            <person name="Putonti C."/>
            <person name="Wolfe A.J."/>
        </authorList>
    </citation>
    <scope>NUCLEOTIDE SEQUENCE [LARGE SCALE GENOMIC DNA]</scope>
    <source>
        <strain evidence="2 6">SM50</strain>
    </source>
</reference>
<evidence type="ECO:0000313" key="2">
    <source>
        <dbReference type="EMBL" id="MQQ03079.1"/>
    </source>
</evidence>
<dbReference type="Proteomes" id="UP000309542">
    <property type="component" value="Unassembled WGS sequence"/>
</dbReference>
<evidence type="ECO:0000313" key="1">
    <source>
        <dbReference type="EMBL" id="KEQ49193.1"/>
    </source>
</evidence>
<dbReference type="Proteomes" id="UP000432694">
    <property type="component" value="Unassembled WGS sequence"/>
</dbReference>
<comment type="caution">
    <text evidence="1">The sequence shown here is derived from an EMBL/GenBank/DDBJ whole genome shotgun (WGS) entry which is preliminary data.</text>
</comment>